<dbReference type="SUPFAM" id="SSF47979">
    <property type="entry name" value="Iron-dependent repressor protein, dimerization domain"/>
    <property type="match status" value="1"/>
</dbReference>
<name>K4LLD6_THEPS</name>
<dbReference type="EMBL" id="CP003732">
    <property type="protein sequence ID" value="AFV12887.1"/>
    <property type="molecule type" value="Genomic_DNA"/>
</dbReference>
<dbReference type="InterPro" id="IPR036421">
    <property type="entry name" value="Fe_dep_repressor_sf"/>
</dbReference>
<dbReference type="PANTHER" id="PTHR33238:SF7">
    <property type="entry name" value="IRON-DEPENDENT TRANSCRIPTIONAL REGULATOR"/>
    <property type="match status" value="1"/>
</dbReference>
<dbReference type="HOGENOM" id="CLU_069532_3_0_9"/>
<dbReference type="PROSITE" id="PS50944">
    <property type="entry name" value="HTH_DTXR"/>
    <property type="match status" value="1"/>
</dbReference>
<dbReference type="Pfam" id="PF02742">
    <property type="entry name" value="Fe_dep_repr_C"/>
    <property type="match status" value="1"/>
</dbReference>
<dbReference type="Pfam" id="PF01325">
    <property type="entry name" value="Fe_dep_repress"/>
    <property type="match status" value="1"/>
</dbReference>
<evidence type="ECO:0000256" key="1">
    <source>
        <dbReference type="ARBA" id="ARBA00007871"/>
    </source>
</evidence>
<keyword evidence="7" id="KW-1185">Reference proteome</keyword>
<dbReference type="PANTHER" id="PTHR33238">
    <property type="entry name" value="IRON (METAL) DEPENDENT REPRESSOR, DTXR FAMILY"/>
    <property type="match status" value="1"/>
</dbReference>
<feature type="domain" description="HTH dtxR-type" evidence="5">
    <location>
        <begin position="21"/>
        <end position="82"/>
    </location>
</feature>
<dbReference type="GO" id="GO:0003677">
    <property type="term" value="F:DNA binding"/>
    <property type="evidence" value="ECO:0007669"/>
    <property type="project" value="UniProtKB-KW"/>
</dbReference>
<evidence type="ECO:0000256" key="3">
    <source>
        <dbReference type="ARBA" id="ARBA00023125"/>
    </source>
</evidence>
<evidence type="ECO:0000313" key="6">
    <source>
        <dbReference type="EMBL" id="AFV12887.1"/>
    </source>
</evidence>
<proteinExistence type="inferred from homology"/>
<dbReference type="Gene3D" id="1.10.60.10">
    <property type="entry name" value="Iron dependent repressor, metal binding and dimerisation domain"/>
    <property type="match status" value="1"/>
</dbReference>
<dbReference type="GO" id="GO:0046983">
    <property type="term" value="F:protein dimerization activity"/>
    <property type="evidence" value="ECO:0007669"/>
    <property type="project" value="InterPro"/>
</dbReference>
<sequence>MKKHFHTVRGYQLLEQKKKVLTSSMEDYLEMIYRASLKDGYIRITTLSRFLNVQASSASKMVQKLTALGLLDYKKYGIIFLTESGQEMGRFLLERHNIVEKFLKFLGVGENLLIETELIEHHISVHTLQLLSLFNEFLTENSYVREQFDQFRKNHNQKAAQKSALSGNRPVCPDLKEGVSPSEKIGFL</sequence>
<comment type="similarity">
    <text evidence="1">Belongs to the DtxR/MntR family.</text>
</comment>
<evidence type="ECO:0000259" key="5">
    <source>
        <dbReference type="PROSITE" id="PS50944"/>
    </source>
</evidence>
<reference evidence="6 7" key="1">
    <citation type="journal article" date="2012" name="BMC Genomics">
        <title>Genome-guided analysis of physiological and morphological traits of the fermentative acetate oxidizer Thermacetogenium phaeum.</title>
        <authorList>
            <person name="Oehler D."/>
            <person name="Poehlein A."/>
            <person name="Leimbach A."/>
            <person name="Muller N."/>
            <person name="Daniel R."/>
            <person name="Gottschalk G."/>
            <person name="Schink B."/>
        </authorList>
    </citation>
    <scope>NUCLEOTIDE SEQUENCE [LARGE SCALE GENOMIC DNA]</scope>
    <source>
        <strain evidence="7">ATCC BAA-254 / DSM 26808 / PB</strain>
    </source>
</reference>
<dbReference type="Gene3D" id="1.10.10.10">
    <property type="entry name" value="Winged helix-like DNA-binding domain superfamily/Winged helix DNA-binding domain"/>
    <property type="match status" value="1"/>
</dbReference>
<protein>
    <submittedName>
        <fullName evidence="6">Iron dependent repressor</fullName>
    </submittedName>
</protein>
<dbReference type="STRING" id="1089553.Tph_c27220"/>
<dbReference type="InterPro" id="IPR050536">
    <property type="entry name" value="DtxR_MntR_Metal-Reg"/>
</dbReference>
<organism evidence="6 7">
    <name type="scientific">Thermacetogenium phaeum (strain ATCC BAA-254 / DSM 26808 / PB)</name>
    <dbReference type="NCBI Taxonomy" id="1089553"/>
    <lineage>
        <taxon>Bacteria</taxon>
        <taxon>Bacillati</taxon>
        <taxon>Bacillota</taxon>
        <taxon>Clostridia</taxon>
        <taxon>Thermoanaerobacterales</taxon>
        <taxon>Thermoanaerobacteraceae</taxon>
        <taxon>Thermacetogenium</taxon>
    </lineage>
</organism>
<dbReference type="GO" id="GO:0046914">
    <property type="term" value="F:transition metal ion binding"/>
    <property type="evidence" value="ECO:0007669"/>
    <property type="project" value="InterPro"/>
</dbReference>
<dbReference type="InterPro" id="IPR022687">
    <property type="entry name" value="HTH_DTXR"/>
</dbReference>
<gene>
    <name evidence="6" type="ordered locus">Tph_c27220</name>
</gene>
<dbReference type="InterPro" id="IPR022689">
    <property type="entry name" value="Iron_dep_repressor"/>
</dbReference>
<dbReference type="SMART" id="SM00529">
    <property type="entry name" value="HTH_DTXR"/>
    <property type="match status" value="1"/>
</dbReference>
<dbReference type="SUPFAM" id="SSF46785">
    <property type="entry name" value="Winged helix' DNA-binding domain"/>
    <property type="match status" value="1"/>
</dbReference>
<dbReference type="GO" id="GO:0003700">
    <property type="term" value="F:DNA-binding transcription factor activity"/>
    <property type="evidence" value="ECO:0007669"/>
    <property type="project" value="InterPro"/>
</dbReference>
<evidence type="ECO:0000256" key="2">
    <source>
        <dbReference type="ARBA" id="ARBA00023015"/>
    </source>
</evidence>
<keyword evidence="2" id="KW-0805">Transcription regulation</keyword>
<dbReference type="InterPro" id="IPR001367">
    <property type="entry name" value="Fe_dep_repressor"/>
</dbReference>
<dbReference type="InterPro" id="IPR036388">
    <property type="entry name" value="WH-like_DNA-bd_sf"/>
</dbReference>
<dbReference type="RefSeq" id="WP_015051746.1">
    <property type="nucleotide sequence ID" value="NC_018870.1"/>
</dbReference>
<dbReference type="Proteomes" id="UP000000467">
    <property type="component" value="Chromosome"/>
</dbReference>
<dbReference type="eggNOG" id="COG1321">
    <property type="taxonomic scope" value="Bacteria"/>
</dbReference>
<dbReference type="AlphaFoldDB" id="K4LLD6"/>
<dbReference type="InterPro" id="IPR036390">
    <property type="entry name" value="WH_DNA-bd_sf"/>
</dbReference>
<keyword evidence="4" id="KW-0804">Transcription</keyword>
<keyword evidence="3" id="KW-0238">DNA-binding</keyword>
<evidence type="ECO:0000256" key="4">
    <source>
        <dbReference type="ARBA" id="ARBA00023163"/>
    </source>
</evidence>
<accession>K4LLD6</accession>
<dbReference type="KEGG" id="tpz:Tph_c27220"/>
<evidence type="ECO:0000313" key="7">
    <source>
        <dbReference type="Proteomes" id="UP000000467"/>
    </source>
</evidence>